<dbReference type="AlphaFoldDB" id="A0A6A5U4L7"/>
<name>A0A6A5U4L7_9PLEO</name>
<dbReference type="InterPro" id="IPR056002">
    <property type="entry name" value="DUF7580"/>
</dbReference>
<evidence type="ECO:0000313" key="4">
    <source>
        <dbReference type="Proteomes" id="UP000800035"/>
    </source>
</evidence>
<feature type="signal peptide" evidence="1">
    <location>
        <begin position="1"/>
        <end position="21"/>
    </location>
</feature>
<dbReference type="Pfam" id="PF24476">
    <property type="entry name" value="DUF7580"/>
    <property type="match status" value="1"/>
</dbReference>
<protein>
    <recommendedName>
        <fullName evidence="2">DUF7580 domain-containing protein</fullName>
    </recommendedName>
</protein>
<feature type="chain" id="PRO_5025446557" description="DUF7580 domain-containing protein" evidence="1">
    <location>
        <begin position="22"/>
        <end position="594"/>
    </location>
</feature>
<keyword evidence="1" id="KW-0732">Signal</keyword>
<sequence length="594" mass="66909">MATGIEIVGLVLAVLPLIISALEHYEEGVSTIEKFFRYKREIRSIIEALATENTIFKNSCEQLLSDFLGPVELAEMLQNPRGETWSQPHIVTELRARLDRSYDIYMIHVSNMNSAIKTLITLLDLDENGKVRWTDLKGLKRLLKKGKLTLSRSAYQDLLLRMRECNRAIGTLTEQNRQLTPTRQSMSRYDHFRAIRDCAKEVYKALCASFPCSCVSHSINWQLDVPHQPMRAKFRVITATEWLNETSEGPKASKVYREIELRPAEEGRLEKEQEPSSMPMAEKKAKKVLRFADDPEHSKSGVVQFDFVQSSFSSTATLMQNSTSTLVSTKDLSISIRGPRLDVRIDDFCRRLSASSFECQTECLGYLSVANQRRYEVFPLETWQIHEGKSASLSLASLLTQARTASATKTLSLHDRLQLAKSVATGVLQLYNSPLLQSTWTKEDITFVPRMDKPYRKAYISKPTSMADDTTRKTKALPYIHNPTIFALGILLIEICLGRALGDLRTLEDCNSEAEMNKPSMATDYATAIRLLDSEKILVESGESYADAVRRCISCNFGPTKTDLENDDFRQAVYSGVVAPLEELVKAVLGASAL</sequence>
<keyword evidence="4" id="KW-1185">Reference proteome</keyword>
<feature type="domain" description="DUF7580" evidence="2">
    <location>
        <begin position="384"/>
        <end position="586"/>
    </location>
</feature>
<reference evidence="3" key="1">
    <citation type="journal article" date="2020" name="Stud. Mycol.">
        <title>101 Dothideomycetes genomes: a test case for predicting lifestyles and emergence of pathogens.</title>
        <authorList>
            <person name="Haridas S."/>
            <person name="Albert R."/>
            <person name="Binder M."/>
            <person name="Bloem J."/>
            <person name="Labutti K."/>
            <person name="Salamov A."/>
            <person name="Andreopoulos B."/>
            <person name="Baker S."/>
            <person name="Barry K."/>
            <person name="Bills G."/>
            <person name="Bluhm B."/>
            <person name="Cannon C."/>
            <person name="Castanera R."/>
            <person name="Culley D."/>
            <person name="Daum C."/>
            <person name="Ezra D."/>
            <person name="Gonzalez J."/>
            <person name="Henrissat B."/>
            <person name="Kuo A."/>
            <person name="Liang C."/>
            <person name="Lipzen A."/>
            <person name="Lutzoni F."/>
            <person name="Magnuson J."/>
            <person name="Mondo S."/>
            <person name="Nolan M."/>
            <person name="Ohm R."/>
            <person name="Pangilinan J."/>
            <person name="Park H.-J."/>
            <person name="Ramirez L."/>
            <person name="Alfaro M."/>
            <person name="Sun H."/>
            <person name="Tritt A."/>
            <person name="Yoshinaga Y."/>
            <person name="Zwiers L.-H."/>
            <person name="Turgeon B."/>
            <person name="Goodwin S."/>
            <person name="Spatafora J."/>
            <person name="Crous P."/>
            <person name="Grigoriev I."/>
        </authorList>
    </citation>
    <scope>NUCLEOTIDE SEQUENCE</scope>
    <source>
        <strain evidence="3">CBS 675.92</strain>
    </source>
</reference>
<evidence type="ECO:0000259" key="2">
    <source>
        <dbReference type="Pfam" id="PF24476"/>
    </source>
</evidence>
<proteinExistence type="predicted"/>
<dbReference type="PANTHER" id="PTHR35186:SF4">
    <property type="entry name" value="PRION-INHIBITION AND PROPAGATION HELO DOMAIN-CONTAINING PROTEIN"/>
    <property type="match status" value="1"/>
</dbReference>
<accession>A0A6A5U4L7</accession>
<evidence type="ECO:0000313" key="3">
    <source>
        <dbReference type="EMBL" id="KAF1959280.1"/>
    </source>
</evidence>
<dbReference type="EMBL" id="ML976985">
    <property type="protein sequence ID" value="KAF1959280.1"/>
    <property type="molecule type" value="Genomic_DNA"/>
</dbReference>
<organism evidence="3 4">
    <name type="scientific">Byssothecium circinans</name>
    <dbReference type="NCBI Taxonomy" id="147558"/>
    <lineage>
        <taxon>Eukaryota</taxon>
        <taxon>Fungi</taxon>
        <taxon>Dikarya</taxon>
        <taxon>Ascomycota</taxon>
        <taxon>Pezizomycotina</taxon>
        <taxon>Dothideomycetes</taxon>
        <taxon>Pleosporomycetidae</taxon>
        <taxon>Pleosporales</taxon>
        <taxon>Massarineae</taxon>
        <taxon>Massarinaceae</taxon>
        <taxon>Byssothecium</taxon>
    </lineage>
</organism>
<dbReference type="OrthoDB" id="3565018at2759"/>
<dbReference type="PANTHER" id="PTHR35186">
    <property type="entry name" value="ANK_REP_REGION DOMAIN-CONTAINING PROTEIN"/>
    <property type="match status" value="1"/>
</dbReference>
<dbReference type="Proteomes" id="UP000800035">
    <property type="component" value="Unassembled WGS sequence"/>
</dbReference>
<evidence type="ECO:0000256" key="1">
    <source>
        <dbReference type="SAM" id="SignalP"/>
    </source>
</evidence>
<gene>
    <name evidence="3" type="ORF">CC80DRAFT_533456</name>
</gene>